<dbReference type="SMART" id="SM00175">
    <property type="entry name" value="RAB"/>
    <property type="match status" value="1"/>
</dbReference>
<dbReference type="GO" id="GO:0003924">
    <property type="term" value="F:GTPase activity"/>
    <property type="evidence" value="ECO:0000318"/>
    <property type="project" value="GO_Central"/>
</dbReference>
<dbReference type="InParanoid" id="A2FYN2"/>
<dbReference type="Pfam" id="PF00071">
    <property type="entry name" value="Ras"/>
    <property type="match status" value="1"/>
</dbReference>
<accession>A2FYN2</accession>
<dbReference type="SMART" id="SM00173">
    <property type="entry name" value="RAS"/>
    <property type="match status" value="1"/>
</dbReference>
<dbReference type="CDD" id="cd00154">
    <property type="entry name" value="Rab"/>
    <property type="match status" value="1"/>
</dbReference>
<dbReference type="GO" id="GO:0042147">
    <property type="term" value="P:retrograde transport, endosome to Golgi"/>
    <property type="evidence" value="ECO:0000318"/>
    <property type="project" value="GO_Central"/>
</dbReference>
<sequence>MTQERKQISFKLIVIGDSGVGKTSLVIRQSRNQFSFQMAPTIGTSHIRVNIPIEDYDVELKIWDTAGQEQFAPLVSMYARGATVCIIVASSIDTASVKNIATWKERLKEANEDPAIVIALNKADMVELGNPTLDQIREELHEKYENIFSVSAKTGEGVNDLFTCAAKLALENNKERFEEPKVSLDKNDNQSSRKCC</sequence>
<dbReference type="PRINTS" id="PR00449">
    <property type="entry name" value="RASTRNSFRMNG"/>
</dbReference>
<dbReference type="GO" id="GO:0012505">
    <property type="term" value="C:endomembrane system"/>
    <property type="evidence" value="ECO:0000318"/>
    <property type="project" value="GO_Central"/>
</dbReference>
<protein>
    <submittedName>
        <fullName evidence="3">Small GTP-binding protein, putative</fullName>
    </submittedName>
</protein>
<evidence type="ECO:0000313" key="4">
    <source>
        <dbReference type="Proteomes" id="UP000001542"/>
    </source>
</evidence>
<keyword evidence="4" id="KW-1185">Reference proteome</keyword>
<reference evidence="3" key="1">
    <citation type="submission" date="2006-10" db="EMBL/GenBank/DDBJ databases">
        <authorList>
            <person name="Amadeo P."/>
            <person name="Zhao Q."/>
            <person name="Wortman J."/>
            <person name="Fraser-Liggett C."/>
            <person name="Carlton J."/>
        </authorList>
    </citation>
    <scope>NUCLEOTIDE SEQUENCE</scope>
    <source>
        <strain evidence="3">G3</strain>
    </source>
</reference>
<organism evidence="3 4">
    <name type="scientific">Trichomonas vaginalis (strain ATCC PRA-98 / G3)</name>
    <dbReference type="NCBI Taxonomy" id="412133"/>
    <lineage>
        <taxon>Eukaryota</taxon>
        <taxon>Metamonada</taxon>
        <taxon>Parabasalia</taxon>
        <taxon>Trichomonadida</taxon>
        <taxon>Trichomonadidae</taxon>
        <taxon>Trichomonas</taxon>
    </lineage>
</organism>
<proteinExistence type="predicted"/>
<dbReference type="InterPro" id="IPR001806">
    <property type="entry name" value="Small_GTPase"/>
</dbReference>
<dbReference type="Proteomes" id="UP000001542">
    <property type="component" value="Unassembled WGS sequence"/>
</dbReference>
<dbReference type="GO" id="GO:0006890">
    <property type="term" value="P:retrograde vesicle-mediated transport, Golgi to endoplasmic reticulum"/>
    <property type="evidence" value="ECO:0000318"/>
    <property type="project" value="GO_Central"/>
</dbReference>
<gene>
    <name evidence="3" type="ORF">TVAG_124540</name>
</gene>
<dbReference type="VEuPathDB" id="TrichDB:TVAGG3_0010710"/>
<name>A2FYN2_TRIV3</name>
<dbReference type="STRING" id="5722.A2FYN2"/>
<reference evidence="3" key="2">
    <citation type="journal article" date="2007" name="Science">
        <title>Draft genome sequence of the sexually transmitted pathogen Trichomonas vaginalis.</title>
        <authorList>
            <person name="Carlton J.M."/>
            <person name="Hirt R.P."/>
            <person name="Silva J.C."/>
            <person name="Delcher A.L."/>
            <person name="Schatz M."/>
            <person name="Zhao Q."/>
            <person name="Wortman J.R."/>
            <person name="Bidwell S.L."/>
            <person name="Alsmark U.C.M."/>
            <person name="Besteiro S."/>
            <person name="Sicheritz-Ponten T."/>
            <person name="Noel C.J."/>
            <person name="Dacks J.B."/>
            <person name="Foster P.G."/>
            <person name="Simillion C."/>
            <person name="Van de Peer Y."/>
            <person name="Miranda-Saavedra D."/>
            <person name="Barton G.J."/>
            <person name="Westrop G.D."/>
            <person name="Mueller S."/>
            <person name="Dessi D."/>
            <person name="Fiori P.L."/>
            <person name="Ren Q."/>
            <person name="Paulsen I."/>
            <person name="Zhang H."/>
            <person name="Bastida-Corcuera F.D."/>
            <person name="Simoes-Barbosa A."/>
            <person name="Brown M.T."/>
            <person name="Hayes R.D."/>
            <person name="Mukherjee M."/>
            <person name="Okumura C.Y."/>
            <person name="Schneider R."/>
            <person name="Smith A.J."/>
            <person name="Vanacova S."/>
            <person name="Villalvazo M."/>
            <person name="Haas B.J."/>
            <person name="Pertea M."/>
            <person name="Feldblyum T.V."/>
            <person name="Utterback T.R."/>
            <person name="Shu C.L."/>
            <person name="Osoegawa K."/>
            <person name="de Jong P.J."/>
            <person name="Hrdy I."/>
            <person name="Horvathova L."/>
            <person name="Zubacova Z."/>
            <person name="Dolezal P."/>
            <person name="Malik S.B."/>
            <person name="Logsdon J.M. Jr."/>
            <person name="Henze K."/>
            <person name="Gupta A."/>
            <person name="Wang C.C."/>
            <person name="Dunne R.L."/>
            <person name="Upcroft J.A."/>
            <person name="Upcroft P."/>
            <person name="White O."/>
            <person name="Salzberg S.L."/>
            <person name="Tang P."/>
            <person name="Chiu C.-H."/>
            <person name="Lee Y.-S."/>
            <person name="Embley T.M."/>
            <person name="Coombs G.H."/>
            <person name="Mottram J.C."/>
            <person name="Tachezy J."/>
            <person name="Fraser-Liggett C.M."/>
            <person name="Johnson P.J."/>
        </authorList>
    </citation>
    <scope>NUCLEOTIDE SEQUENCE [LARGE SCALE GENOMIC DNA]</scope>
    <source>
        <strain evidence="3">G3</strain>
    </source>
</reference>
<dbReference type="Gene3D" id="3.40.50.300">
    <property type="entry name" value="P-loop containing nucleotide triphosphate hydrolases"/>
    <property type="match status" value="1"/>
</dbReference>
<dbReference type="SUPFAM" id="SSF52540">
    <property type="entry name" value="P-loop containing nucleoside triphosphate hydrolases"/>
    <property type="match status" value="1"/>
</dbReference>
<dbReference type="GO" id="GO:0006886">
    <property type="term" value="P:intracellular protein transport"/>
    <property type="evidence" value="ECO:0000318"/>
    <property type="project" value="GO_Central"/>
</dbReference>
<dbReference type="EMBL" id="DS114148">
    <property type="protein sequence ID" value="EAX89983.1"/>
    <property type="molecule type" value="Genomic_DNA"/>
</dbReference>
<dbReference type="KEGG" id="tva:4747654"/>
<dbReference type="PROSITE" id="PS51419">
    <property type="entry name" value="RAB"/>
    <property type="match status" value="1"/>
</dbReference>
<keyword evidence="1" id="KW-0547">Nucleotide-binding</keyword>
<keyword evidence="2" id="KW-0342">GTP-binding</keyword>
<dbReference type="eggNOG" id="KOG0092">
    <property type="taxonomic scope" value="Eukaryota"/>
</dbReference>
<dbReference type="GO" id="GO:0005794">
    <property type="term" value="C:Golgi apparatus"/>
    <property type="evidence" value="ECO:0000318"/>
    <property type="project" value="GO_Central"/>
</dbReference>
<dbReference type="SMART" id="SM00174">
    <property type="entry name" value="RHO"/>
    <property type="match status" value="1"/>
</dbReference>
<evidence type="ECO:0000313" key="3">
    <source>
        <dbReference type="EMBL" id="EAX89983.1"/>
    </source>
</evidence>
<dbReference type="GO" id="GO:0005525">
    <property type="term" value="F:GTP binding"/>
    <property type="evidence" value="ECO:0007669"/>
    <property type="project" value="UniProtKB-KW"/>
</dbReference>
<dbReference type="OrthoDB" id="48625at2759"/>
<evidence type="ECO:0000256" key="1">
    <source>
        <dbReference type="ARBA" id="ARBA00022741"/>
    </source>
</evidence>
<dbReference type="RefSeq" id="XP_001302913.1">
    <property type="nucleotide sequence ID" value="XM_001302912.1"/>
</dbReference>
<evidence type="ECO:0000256" key="2">
    <source>
        <dbReference type="ARBA" id="ARBA00023134"/>
    </source>
</evidence>
<dbReference type="AlphaFoldDB" id="A2FYN2"/>
<dbReference type="GO" id="GO:0006891">
    <property type="term" value="P:intra-Golgi vesicle-mediated transport"/>
    <property type="evidence" value="ECO:0000318"/>
    <property type="project" value="GO_Central"/>
</dbReference>
<dbReference type="NCBIfam" id="TIGR00231">
    <property type="entry name" value="small_GTP"/>
    <property type="match status" value="1"/>
</dbReference>
<dbReference type="GO" id="GO:0005829">
    <property type="term" value="C:cytosol"/>
    <property type="evidence" value="ECO:0007669"/>
    <property type="project" value="GOC"/>
</dbReference>
<dbReference type="PANTHER" id="PTHR24073">
    <property type="entry name" value="DRAB5-RELATED"/>
    <property type="match status" value="1"/>
</dbReference>
<dbReference type="InterPro" id="IPR005225">
    <property type="entry name" value="Small_GTP-bd"/>
</dbReference>
<dbReference type="InterPro" id="IPR027417">
    <property type="entry name" value="P-loop_NTPase"/>
</dbReference>
<dbReference type="SMR" id="A2FYN2"/>
<dbReference type="FunFam" id="3.40.50.300:FF:000808">
    <property type="entry name" value="Small GTP-binding protein, putative"/>
    <property type="match status" value="1"/>
</dbReference>
<dbReference type="VEuPathDB" id="TrichDB:TVAG_124540"/>